<protein>
    <submittedName>
        <fullName evidence="1">Uncharacterized protein</fullName>
    </submittedName>
</protein>
<dbReference type="AlphaFoldDB" id="A0A085N5X1"/>
<accession>A0A085N5X1</accession>
<reference evidence="1" key="1">
    <citation type="journal article" date="2014" name="Nat. Genet.">
        <title>Genome and transcriptome of the porcine whipworm Trichuris suis.</title>
        <authorList>
            <person name="Jex A.R."/>
            <person name="Nejsum P."/>
            <person name="Schwarz E.M."/>
            <person name="Hu L."/>
            <person name="Young N.D."/>
            <person name="Hall R.S."/>
            <person name="Korhonen P.K."/>
            <person name="Liao S."/>
            <person name="Thamsborg S."/>
            <person name="Xia J."/>
            <person name="Xu P."/>
            <person name="Wang S."/>
            <person name="Scheerlinck J.P."/>
            <person name="Hofmann A."/>
            <person name="Sternberg P.W."/>
            <person name="Wang J."/>
            <person name="Gasser R.B."/>
        </authorList>
    </citation>
    <scope>NUCLEOTIDE SEQUENCE [LARGE SCALE GENOMIC DNA]</scope>
    <source>
        <strain evidence="1">DCEP-RM93F</strain>
    </source>
</reference>
<dbReference type="EMBL" id="KL367549">
    <property type="protein sequence ID" value="KFD64867.1"/>
    <property type="molecule type" value="Genomic_DNA"/>
</dbReference>
<dbReference type="Proteomes" id="UP000030758">
    <property type="component" value="Unassembled WGS sequence"/>
</dbReference>
<proteinExistence type="predicted"/>
<organism evidence="1">
    <name type="scientific">Trichuris suis</name>
    <name type="common">pig whipworm</name>
    <dbReference type="NCBI Taxonomy" id="68888"/>
    <lineage>
        <taxon>Eukaryota</taxon>
        <taxon>Metazoa</taxon>
        <taxon>Ecdysozoa</taxon>
        <taxon>Nematoda</taxon>
        <taxon>Enoplea</taxon>
        <taxon>Dorylaimia</taxon>
        <taxon>Trichinellida</taxon>
        <taxon>Trichuridae</taxon>
        <taxon>Trichuris</taxon>
    </lineage>
</organism>
<sequence>MLCWPTPNVLRTYGYTCYYEKISVSSYRVAFQNDCWLAMEHDRRAVGRITDKTQMDIVTCRLILELDKIAISAAHELLAAIGLFLITKLDKLRRKAKHRVTSPDSSRAGAPSFWLTCKVRPFRVKYGEQLGKRIEPLSLLQSLDHSGTVRILFESTKVQRLKVCAFFRQSSQSTSLQYACPVLLDNFKRASRLTERVEEESVRSLGLLFSPLEHH</sequence>
<evidence type="ECO:0000313" key="1">
    <source>
        <dbReference type="EMBL" id="KFD64867.1"/>
    </source>
</evidence>
<gene>
    <name evidence="1" type="ORF">M514_01682</name>
</gene>
<name>A0A085N5X1_9BILA</name>